<reference evidence="2 3" key="1">
    <citation type="submission" date="2021-03" db="EMBL/GenBank/DDBJ databases">
        <title>Comparative Genomics and Metabolomics in the genus Turicibacter.</title>
        <authorList>
            <person name="Maki J."/>
            <person name="Looft T."/>
        </authorList>
    </citation>
    <scope>NUCLEOTIDE SEQUENCE</scope>
    <source>
        <strain evidence="2">ISU324</strain>
        <strain evidence="1 3">MMM721</strain>
    </source>
</reference>
<gene>
    <name evidence="1" type="ORF">J0J69_08120</name>
    <name evidence="2" type="ORF">J0J70_05835</name>
</gene>
<dbReference type="RefSeq" id="WP_055242438.1">
    <property type="nucleotide sequence ID" value="NZ_CP071249.1"/>
</dbReference>
<dbReference type="EMBL" id="CP071250">
    <property type="protein sequence ID" value="UUF09470.1"/>
    <property type="molecule type" value="Genomic_DNA"/>
</dbReference>
<dbReference type="Proteomes" id="UP001058072">
    <property type="component" value="Chromosome"/>
</dbReference>
<organism evidence="2 4">
    <name type="scientific">Turicibacter bilis</name>
    <dbReference type="NCBI Taxonomy" id="2735723"/>
    <lineage>
        <taxon>Bacteria</taxon>
        <taxon>Bacillati</taxon>
        <taxon>Bacillota</taxon>
        <taxon>Erysipelotrichia</taxon>
        <taxon>Erysipelotrichales</taxon>
        <taxon>Turicibacteraceae</taxon>
        <taxon>Turicibacter</taxon>
    </lineage>
</organism>
<evidence type="ECO:0000313" key="1">
    <source>
        <dbReference type="EMBL" id="UUF05081.1"/>
    </source>
</evidence>
<proteinExistence type="predicted"/>
<protein>
    <submittedName>
        <fullName evidence="2">Uncharacterized protein</fullName>
    </submittedName>
</protein>
<keyword evidence="3" id="KW-1185">Reference proteome</keyword>
<evidence type="ECO:0000313" key="2">
    <source>
        <dbReference type="EMBL" id="UUF09470.1"/>
    </source>
</evidence>
<sequence length="95" mass="11123">MRFQLVDPSYCVTTDLTYHKHAIYEGVRSLYPNVSINVHRYYFEIEDESSQIVSDLPLINEEIAARDPYLKSLFKNHPVKTDNEIIFSPLLFKNA</sequence>
<dbReference type="EMBL" id="CP071249">
    <property type="protein sequence ID" value="UUF05081.1"/>
    <property type="molecule type" value="Genomic_DNA"/>
</dbReference>
<evidence type="ECO:0000313" key="3">
    <source>
        <dbReference type="Proteomes" id="UP001058016"/>
    </source>
</evidence>
<dbReference type="AlphaFoldDB" id="A0A9Q9CJ35"/>
<accession>A0A9Q9CJ35</accession>
<name>A0A9Q9CJ35_9FIRM</name>
<evidence type="ECO:0000313" key="4">
    <source>
        <dbReference type="Proteomes" id="UP001058072"/>
    </source>
</evidence>
<dbReference type="Proteomes" id="UP001058016">
    <property type="component" value="Chromosome"/>
</dbReference>